<reference evidence="1 2" key="1">
    <citation type="journal article" date="2023" name="Mol. Ecol. Resour.">
        <title>Chromosome-level genome assembly of a triploid poplar Populus alba 'Berolinensis'.</title>
        <authorList>
            <person name="Chen S."/>
            <person name="Yu Y."/>
            <person name="Wang X."/>
            <person name="Wang S."/>
            <person name="Zhang T."/>
            <person name="Zhou Y."/>
            <person name="He R."/>
            <person name="Meng N."/>
            <person name="Wang Y."/>
            <person name="Liu W."/>
            <person name="Liu Z."/>
            <person name="Liu J."/>
            <person name="Guo Q."/>
            <person name="Huang H."/>
            <person name="Sederoff R.R."/>
            <person name="Wang G."/>
            <person name="Qu G."/>
            <person name="Chen S."/>
        </authorList>
    </citation>
    <scope>NUCLEOTIDE SEQUENCE [LARGE SCALE GENOMIC DNA]</scope>
    <source>
        <strain evidence="1">SC-2020</strain>
    </source>
</reference>
<organism evidence="1 2">
    <name type="scientific">Populus alba x Populus x berolinensis</name>
    <dbReference type="NCBI Taxonomy" id="444605"/>
    <lineage>
        <taxon>Eukaryota</taxon>
        <taxon>Viridiplantae</taxon>
        <taxon>Streptophyta</taxon>
        <taxon>Embryophyta</taxon>
        <taxon>Tracheophyta</taxon>
        <taxon>Spermatophyta</taxon>
        <taxon>Magnoliopsida</taxon>
        <taxon>eudicotyledons</taxon>
        <taxon>Gunneridae</taxon>
        <taxon>Pentapetalae</taxon>
        <taxon>rosids</taxon>
        <taxon>fabids</taxon>
        <taxon>Malpighiales</taxon>
        <taxon>Salicaceae</taxon>
        <taxon>Saliceae</taxon>
        <taxon>Populus</taxon>
    </lineage>
</organism>
<accession>A0AAD6WGN8</accession>
<dbReference type="Proteomes" id="UP001164929">
    <property type="component" value="Chromosome 1"/>
</dbReference>
<sequence length="170" mass="19367">MPENTRILVLNDKTVVPLDSGSGSLRYSSMVLFFAFPVVLCSCEWSKCENTKAYHSGVKELGIKFKYSHIVISISIDDSSQAFFSAKTSLKLMRMLARFSSFAALSWRNFLYYILRASKILKFLEAIIDTLQTLHAFKYAARVEHSDLRRSFLRIAASRTRCQGNEGLKM</sequence>
<keyword evidence="2" id="KW-1185">Reference proteome</keyword>
<dbReference type="EMBL" id="JAQIZT010000001">
    <property type="protein sequence ID" value="KAJ7009744.1"/>
    <property type="molecule type" value="Genomic_DNA"/>
</dbReference>
<evidence type="ECO:0000313" key="2">
    <source>
        <dbReference type="Proteomes" id="UP001164929"/>
    </source>
</evidence>
<gene>
    <name evidence="1" type="ORF">NC653_000450</name>
</gene>
<name>A0AAD6WGN8_9ROSI</name>
<evidence type="ECO:0000313" key="1">
    <source>
        <dbReference type="EMBL" id="KAJ7009744.1"/>
    </source>
</evidence>
<protein>
    <submittedName>
        <fullName evidence="1">Uncharacterized protein</fullName>
    </submittedName>
</protein>
<comment type="caution">
    <text evidence="1">The sequence shown here is derived from an EMBL/GenBank/DDBJ whole genome shotgun (WGS) entry which is preliminary data.</text>
</comment>
<proteinExistence type="predicted"/>
<dbReference type="AlphaFoldDB" id="A0AAD6WGN8"/>